<dbReference type="InterPro" id="IPR016169">
    <property type="entry name" value="FAD-bd_PCMH_sub2"/>
</dbReference>
<dbReference type="AlphaFoldDB" id="A0A8J6YZY2"/>
<keyword evidence="7" id="KW-1185">Reference proteome</keyword>
<dbReference type="InterPro" id="IPR016171">
    <property type="entry name" value="Vanillyl_alc_oxidase_C-sub2"/>
</dbReference>
<dbReference type="GO" id="GO:0071949">
    <property type="term" value="F:FAD binding"/>
    <property type="evidence" value="ECO:0007669"/>
    <property type="project" value="InterPro"/>
</dbReference>
<dbReference type="GO" id="GO:0022904">
    <property type="term" value="P:respiratory electron transport chain"/>
    <property type="evidence" value="ECO:0007669"/>
    <property type="project" value="TreeGrafter"/>
</dbReference>
<dbReference type="SUPFAM" id="SSF56176">
    <property type="entry name" value="FAD-binding/transporter-associated domain-like"/>
    <property type="match status" value="1"/>
</dbReference>
<dbReference type="Gene3D" id="3.30.43.10">
    <property type="entry name" value="Uridine Diphospho-n-acetylenolpyruvylglucosamine Reductase, domain 2"/>
    <property type="match status" value="1"/>
</dbReference>
<dbReference type="PANTHER" id="PTHR43716:SF2">
    <property type="entry name" value="BLL6224 PROTEIN"/>
    <property type="match status" value="1"/>
</dbReference>
<accession>A0A8J6YZY2</accession>
<dbReference type="Gene3D" id="3.30.70.2190">
    <property type="match status" value="1"/>
</dbReference>
<dbReference type="InterPro" id="IPR006094">
    <property type="entry name" value="Oxid_FAD_bind_N"/>
</dbReference>
<dbReference type="InterPro" id="IPR051264">
    <property type="entry name" value="FAD-oxidored/transferase_4"/>
</dbReference>
<dbReference type="InterPro" id="IPR016164">
    <property type="entry name" value="FAD-linked_Oxase-like_C"/>
</dbReference>
<dbReference type="FunFam" id="1.10.45.10:FF:000001">
    <property type="entry name" value="D-lactate dehydrogenase mitochondrial"/>
    <property type="match status" value="1"/>
</dbReference>
<evidence type="ECO:0000256" key="3">
    <source>
        <dbReference type="ARBA" id="ARBA00022630"/>
    </source>
</evidence>
<dbReference type="Pfam" id="PF02913">
    <property type="entry name" value="FAD-oxidase_C"/>
    <property type="match status" value="1"/>
</dbReference>
<comment type="cofactor">
    <cofactor evidence="1">
        <name>FAD</name>
        <dbReference type="ChEBI" id="CHEBI:57692"/>
    </cofactor>
</comment>
<dbReference type="Gene3D" id="3.30.465.10">
    <property type="match status" value="1"/>
</dbReference>
<proteinExistence type="inferred from homology"/>
<dbReference type="EMBL" id="JACZHT010000005">
    <property type="protein sequence ID" value="MBE1237538.1"/>
    <property type="molecule type" value="Genomic_DNA"/>
</dbReference>
<dbReference type="GO" id="GO:0003824">
    <property type="term" value="F:catalytic activity"/>
    <property type="evidence" value="ECO:0007669"/>
    <property type="project" value="InterPro"/>
</dbReference>
<evidence type="ECO:0000259" key="5">
    <source>
        <dbReference type="PROSITE" id="PS51387"/>
    </source>
</evidence>
<dbReference type="Pfam" id="PF01565">
    <property type="entry name" value="FAD_binding_4"/>
    <property type="match status" value="1"/>
</dbReference>
<comment type="similarity">
    <text evidence="2">Belongs to the FAD-binding oxidoreductase/transferase type 4 family.</text>
</comment>
<dbReference type="InterPro" id="IPR016166">
    <property type="entry name" value="FAD-bd_PCMH"/>
</dbReference>
<dbReference type="InterPro" id="IPR016167">
    <property type="entry name" value="FAD-bd_PCMH_sub1"/>
</dbReference>
<dbReference type="InterPro" id="IPR036318">
    <property type="entry name" value="FAD-bd_PCMH-like_sf"/>
</dbReference>
<keyword evidence="4" id="KW-0274">FAD</keyword>
<evidence type="ECO:0000313" key="7">
    <source>
        <dbReference type="Proteomes" id="UP000631034"/>
    </source>
</evidence>
<dbReference type="PROSITE" id="PS51387">
    <property type="entry name" value="FAD_PCMH"/>
    <property type="match status" value="1"/>
</dbReference>
<evidence type="ECO:0000256" key="1">
    <source>
        <dbReference type="ARBA" id="ARBA00001974"/>
    </source>
</evidence>
<name>A0A8J6YZY2_9PROT</name>
<dbReference type="Gene3D" id="3.30.70.2740">
    <property type="match status" value="1"/>
</dbReference>
<evidence type="ECO:0000256" key="2">
    <source>
        <dbReference type="ARBA" id="ARBA00008000"/>
    </source>
</evidence>
<evidence type="ECO:0000256" key="4">
    <source>
        <dbReference type="ARBA" id="ARBA00022827"/>
    </source>
</evidence>
<feature type="domain" description="FAD-binding PCMH-type" evidence="5">
    <location>
        <begin position="38"/>
        <end position="217"/>
    </location>
</feature>
<evidence type="ECO:0000313" key="6">
    <source>
        <dbReference type="EMBL" id="MBE1237538.1"/>
    </source>
</evidence>
<keyword evidence="3" id="KW-0285">Flavoprotein</keyword>
<dbReference type="RefSeq" id="WP_192534546.1">
    <property type="nucleotide sequence ID" value="NZ_JACZHT010000005.1"/>
</dbReference>
<dbReference type="Gene3D" id="1.10.45.10">
    <property type="entry name" value="Vanillyl-alcohol Oxidase, Chain A, domain 4"/>
    <property type="match status" value="1"/>
</dbReference>
<comment type="caution">
    <text evidence="6">The sequence shown here is derived from an EMBL/GenBank/DDBJ whole genome shotgun (WGS) entry which is preliminary data.</text>
</comment>
<sequence>MAIHSALIEALGACLGPRGLLTDPKALIPYNEEQRRNYHGEARVVARPATTAECAAVVRLCREAGVSVVPQGGNTGLVGGAVATGDQVLLSLDRMGAVRWIDPEGYRIAVDGGCILADVQRHADEAGRLFPLSLGAEGSCRIGGNLATNAGGLNVLRYGPARSLCLGLEVVLPDGRIWDGLRVLEKDNTGYALKHLFIGSEGSLGIITGAVLKLFPRQTSTVTALCGLTDVRAVVPLLSRARAITGDEVSAFELMSRFAYGLGVRHLDGVRDVLDTPFPWYVLVELSTSRARANLDETLAILLEDAFDSGLIADAAVACSEAQRQMLWTLREGLPEAQKKEGASIKHDIGVPVSRIPAFLERALPEVERLVPGIRPCPFGHVGDGNLHFNLTRPEAMGDRAFLDRREELNARIHDIVMDMNGTFSAEHGVGRLKTRELAQYRSPEEMDLMRTLKRALDPANLMNPGVIV</sequence>
<dbReference type="Proteomes" id="UP000631034">
    <property type="component" value="Unassembled WGS sequence"/>
</dbReference>
<organism evidence="6 7">
    <name type="scientific">Phaeovibrio sulfidiphilus</name>
    <dbReference type="NCBI Taxonomy" id="1220600"/>
    <lineage>
        <taxon>Bacteria</taxon>
        <taxon>Pseudomonadati</taxon>
        <taxon>Pseudomonadota</taxon>
        <taxon>Alphaproteobacteria</taxon>
        <taxon>Rhodospirillales</taxon>
        <taxon>Rhodospirillaceae</taxon>
        <taxon>Phaeovibrio</taxon>
    </lineage>
</organism>
<reference evidence="6" key="1">
    <citation type="submission" date="2020-10" db="EMBL/GenBank/DDBJ databases">
        <title>Genome sequence of the unusual species of purple photosynthetic bacteria, Phaeovibrio sulfidiphilus DSM 23193, type strain.</title>
        <authorList>
            <person name="Kyndt J.A."/>
            <person name="Meyer T.E."/>
        </authorList>
    </citation>
    <scope>NUCLEOTIDE SEQUENCE</scope>
    <source>
        <strain evidence="6">DSM 23193</strain>
    </source>
</reference>
<protein>
    <submittedName>
        <fullName evidence="6">FAD-binding oxidoreductase</fullName>
    </submittedName>
</protein>
<gene>
    <name evidence="6" type="ORF">IHV25_07735</name>
</gene>
<dbReference type="PANTHER" id="PTHR43716">
    <property type="entry name" value="D-2-HYDROXYGLUTARATE DEHYDROGENASE, MITOCHONDRIAL"/>
    <property type="match status" value="1"/>
</dbReference>
<dbReference type="InterPro" id="IPR004113">
    <property type="entry name" value="FAD-bd_oxidored_4_C"/>
</dbReference>
<dbReference type="SUPFAM" id="SSF55103">
    <property type="entry name" value="FAD-linked oxidases, C-terminal domain"/>
    <property type="match status" value="1"/>
</dbReference>